<dbReference type="AlphaFoldDB" id="A0A5C3Q033"/>
<sequence>MVVVVVDGQDKMASAGDVLARFRIVAEGVDRDSATFAPCLRLELDKSSRASFLLARSSQNILDLTPAPCPNPPALLQPKNETPKQTAIRERNRKIKEAYLVPIYDYPYPQVKSGRLFSCDMIPGRRLYFQRLLRPGKNQLGRPFCWSFFLADHPGPPKMSAEDLTPHVILQADWKKRGIVMHMS</sequence>
<name>A0A5C3Q033_9AGAR</name>
<keyword evidence="2" id="KW-1185">Reference proteome</keyword>
<evidence type="ECO:0000313" key="1">
    <source>
        <dbReference type="EMBL" id="TFK95292.1"/>
    </source>
</evidence>
<organism evidence="1 2">
    <name type="scientific">Pterulicium gracile</name>
    <dbReference type="NCBI Taxonomy" id="1884261"/>
    <lineage>
        <taxon>Eukaryota</taxon>
        <taxon>Fungi</taxon>
        <taxon>Dikarya</taxon>
        <taxon>Basidiomycota</taxon>
        <taxon>Agaricomycotina</taxon>
        <taxon>Agaricomycetes</taxon>
        <taxon>Agaricomycetidae</taxon>
        <taxon>Agaricales</taxon>
        <taxon>Pleurotineae</taxon>
        <taxon>Pterulaceae</taxon>
        <taxon>Pterulicium</taxon>
    </lineage>
</organism>
<protein>
    <submittedName>
        <fullName evidence="1">Uncharacterized protein</fullName>
    </submittedName>
</protein>
<evidence type="ECO:0000313" key="2">
    <source>
        <dbReference type="Proteomes" id="UP000305067"/>
    </source>
</evidence>
<reference evidence="1 2" key="1">
    <citation type="journal article" date="2019" name="Nat. Ecol. Evol.">
        <title>Megaphylogeny resolves global patterns of mushroom evolution.</title>
        <authorList>
            <person name="Varga T."/>
            <person name="Krizsan K."/>
            <person name="Foldi C."/>
            <person name="Dima B."/>
            <person name="Sanchez-Garcia M."/>
            <person name="Sanchez-Ramirez S."/>
            <person name="Szollosi G.J."/>
            <person name="Szarkandi J.G."/>
            <person name="Papp V."/>
            <person name="Albert L."/>
            <person name="Andreopoulos W."/>
            <person name="Angelini C."/>
            <person name="Antonin V."/>
            <person name="Barry K.W."/>
            <person name="Bougher N.L."/>
            <person name="Buchanan P."/>
            <person name="Buyck B."/>
            <person name="Bense V."/>
            <person name="Catcheside P."/>
            <person name="Chovatia M."/>
            <person name="Cooper J."/>
            <person name="Damon W."/>
            <person name="Desjardin D."/>
            <person name="Finy P."/>
            <person name="Geml J."/>
            <person name="Haridas S."/>
            <person name="Hughes K."/>
            <person name="Justo A."/>
            <person name="Karasinski D."/>
            <person name="Kautmanova I."/>
            <person name="Kiss B."/>
            <person name="Kocsube S."/>
            <person name="Kotiranta H."/>
            <person name="LaButti K.M."/>
            <person name="Lechner B.E."/>
            <person name="Liimatainen K."/>
            <person name="Lipzen A."/>
            <person name="Lukacs Z."/>
            <person name="Mihaltcheva S."/>
            <person name="Morgado L.N."/>
            <person name="Niskanen T."/>
            <person name="Noordeloos M.E."/>
            <person name="Ohm R.A."/>
            <person name="Ortiz-Santana B."/>
            <person name="Ovrebo C."/>
            <person name="Racz N."/>
            <person name="Riley R."/>
            <person name="Savchenko A."/>
            <person name="Shiryaev A."/>
            <person name="Soop K."/>
            <person name="Spirin V."/>
            <person name="Szebenyi C."/>
            <person name="Tomsovsky M."/>
            <person name="Tulloss R.E."/>
            <person name="Uehling J."/>
            <person name="Grigoriev I.V."/>
            <person name="Vagvolgyi C."/>
            <person name="Papp T."/>
            <person name="Martin F.M."/>
            <person name="Miettinen O."/>
            <person name="Hibbett D.S."/>
            <person name="Nagy L.G."/>
        </authorList>
    </citation>
    <scope>NUCLEOTIDE SEQUENCE [LARGE SCALE GENOMIC DNA]</scope>
    <source>
        <strain evidence="1 2">CBS 309.79</strain>
    </source>
</reference>
<accession>A0A5C3Q033</accession>
<proteinExistence type="predicted"/>
<dbReference type="EMBL" id="ML178895">
    <property type="protein sequence ID" value="TFK95292.1"/>
    <property type="molecule type" value="Genomic_DNA"/>
</dbReference>
<dbReference type="Proteomes" id="UP000305067">
    <property type="component" value="Unassembled WGS sequence"/>
</dbReference>
<gene>
    <name evidence="1" type="ORF">BDV98DRAFT_421174</name>
</gene>